<gene>
    <name evidence="1" type="ORF">SAMN05444002_0726</name>
</gene>
<dbReference type="GO" id="GO:0016301">
    <property type="term" value="F:kinase activity"/>
    <property type="evidence" value="ECO:0007669"/>
    <property type="project" value="UniProtKB-KW"/>
</dbReference>
<keyword evidence="2" id="KW-1185">Reference proteome</keyword>
<dbReference type="EMBL" id="FSRL01000001">
    <property type="protein sequence ID" value="SIN81887.1"/>
    <property type="molecule type" value="Genomic_DNA"/>
</dbReference>
<evidence type="ECO:0000313" key="2">
    <source>
        <dbReference type="Proteomes" id="UP000184932"/>
    </source>
</evidence>
<dbReference type="SUPFAM" id="SSF52540">
    <property type="entry name" value="P-loop containing nucleoside triphosphate hydrolases"/>
    <property type="match status" value="1"/>
</dbReference>
<name>A0A1N6EG65_9RHOB</name>
<sequence>MIVGGPGSGKSTLARALGALTGLPVFHMDHIHYAPGWVPRDAEVKDWMSREVHRQPRWIFEGGHSRTYADRLARANLLIWLDLPVGLRLWRVWCRTWRYLGKTRPDLPAGCTERLDRGAVDFWLFIWRTRHSSRAKLAEIAAAPPPHLTVVHLRSRREVQAFLGAVEGRGLAGQREPA</sequence>
<organism evidence="1 2">
    <name type="scientific">Vannielia litorea</name>
    <dbReference type="NCBI Taxonomy" id="1217970"/>
    <lineage>
        <taxon>Bacteria</taxon>
        <taxon>Pseudomonadati</taxon>
        <taxon>Pseudomonadota</taxon>
        <taxon>Alphaproteobacteria</taxon>
        <taxon>Rhodobacterales</taxon>
        <taxon>Paracoccaceae</taxon>
        <taxon>Vannielia</taxon>
    </lineage>
</organism>
<keyword evidence="1" id="KW-0808">Transferase</keyword>
<dbReference type="PANTHER" id="PTHR37816:SF3">
    <property type="entry name" value="MODULATES DNA TOPOLOGY"/>
    <property type="match status" value="1"/>
</dbReference>
<keyword evidence="1" id="KW-0418">Kinase</keyword>
<dbReference type="InterPro" id="IPR052922">
    <property type="entry name" value="Cytidylate_Kinase-2"/>
</dbReference>
<dbReference type="AlphaFoldDB" id="A0A1N6EG65"/>
<evidence type="ECO:0000313" key="1">
    <source>
        <dbReference type="EMBL" id="SIN81887.1"/>
    </source>
</evidence>
<dbReference type="STRING" id="1217970.SAMN05444002_0726"/>
<dbReference type="PANTHER" id="PTHR37816">
    <property type="entry name" value="YALI0E33011P"/>
    <property type="match status" value="1"/>
</dbReference>
<reference evidence="2" key="1">
    <citation type="submission" date="2016-11" db="EMBL/GenBank/DDBJ databases">
        <authorList>
            <person name="Varghese N."/>
            <person name="Submissions S."/>
        </authorList>
    </citation>
    <scope>NUCLEOTIDE SEQUENCE [LARGE SCALE GENOMIC DNA]</scope>
    <source>
        <strain evidence="2">DSM 29440</strain>
    </source>
</reference>
<dbReference type="Gene3D" id="3.40.50.300">
    <property type="entry name" value="P-loop containing nucleotide triphosphate hydrolases"/>
    <property type="match status" value="1"/>
</dbReference>
<proteinExistence type="predicted"/>
<accession>A0A1N6EG65</accession>
<dbReference type="InterPro" id="IPR027417">
    <property type="entry name" value="P-loop_NTPase"/>
</dbReference>
<protein>
    <submittedName>
        <fullName evidence="1">Adenylate kinase</fullName>
    </submittedName>
</protein>
<dbReference type="Proteomes" id="UP000184932">
    <property type="component" value="Unassembled WGS sequence"/>
</dbReference>